<sequence length="151" mass="17826">MMFIYQKSRKRKRKKKLRINSSSLNEEMGMGCGGLRCLLRESGERQEWEDHDHDAEVCDHLKNKIEKLVKNEYSKKFLARHPKEIGQRKSQREEQVEKGPREERQSKEPNHEDSLTGERLLNMVTHMITGGSSFELPTLREEKDMPRFTLA</sequence>
<accession>A0A2P5XJU3</accession>
<dbReference type="EMBL" id="KZ664726">
    <property type="protein sequence ID" value="PPS03603.1"/>
    <property type="molecule type" value="Genomic_DNA"/>
</dbReference>
<feature type="region of interest" description="Disordered" evidence="1">
    <location>
        <begin position="1"/>
        <end position="21"/>
    </location>
</feature>
<dbReference type="AlphaFoldDB" id="A0A2P5XJU3"/>
<name>A0A2P5XJU3_GOSBA</name>
<reference evidence="2 3" key="1">
    <citation type="submission" date="2015-01" db="EMBL/GenBank/DDBJ databases">
        <title>Genome of allotetraploid Gossypium barbadense reveals genomic plasticity and fiber elongation in cotton evolution.</title>
        <authorList>
            <person name="Chen X."/>
            <person name="Liu X."/>
            <person name="Zhao B."/>
            <person name="Zheng H."/>
            <person name="Hu Y."/>
            <person name="Lu G."/>
            <person name="Yang C."/>
            <person name="Chen J."/>
            <person name="Shan C."/>
            <person name="Zhang L."/>
            <person name="Zhou Y."/>
            <person name="Wang L."/>
            <person name="Guo W."/>
            <person name="Bai Y."/>
            <person name="Ruan J."/>
            <person name="Shangguan X."/>
            <person name="Mao Y."/>
            <person name="Jiang J."/>
            <person name="Zhu Y."/>
            <person name="Lei J."/>
            <person name="Kang H."/>
            <person name="Chen S."/>
            <person name="He X."/>
            <person name="Wang R."/>
            <person name="Wang Y."/>
            <person name="Chen J."/>
            <person name="Wang L."/>
            <person name="Yu S."/>
            <person name="Wang B."/>
            <person name="Wei J."/>
            <person name="Song S."/>
            <person name="Lu X."/>
            <person name="Gao Z."/>
            <person name="Gu W."/>
            <person name="Deng X."/>
            <person name="Ma D."/>
            <person name="Wang S."/>
            <person name="Liang W."/>
            <person name="Fang L."/>
            <person name="Cai C."/>
            <person name="Zhu X."/>
            <person name="Zhou B."/>
            <person name="Zhang Y."/>
            <person name="Chen Z."/>
            <person name="Xu S."/>
            <person name="Zhu R."/>
            <person name="Wang S."/>
            <person name="Zhang T."/>
            <person name="Zhao G."/>
        </authorList>
    </citation>
    <scope>NUCLEOTIDE SEQUENCE [LARGE SCALE GENOMIC DNA]</scope>
    <source>
        <strain evidence="3">cv. Xinhai21</strain>
        <tissue evidence="2">Leaf</tissue>
    </source>
</reference>
<feature type="compositionally biased region" description="Basic residues" evidence="1">
    <location>
        <begin position="7"/>
        <end position="18"/>
    </location>
</feature>
<evidence type="ECO:0000313" key="2">
    <source>
        <dbReference type="EMBL" id="PPS03603.1"/>
    </source>
</evidence>
<dbReference type="Proteomes" id="UP000239757">
    <property type="component" value="Unassembled WGS sequence"/>
</dbReference>
<proteinExistence type="predicted"/>
<protein>
    <submittedName>
        <fullName evidence="2">Uncharacterized protein</fullName>
    </submittedName>
</protein>
<feature type="region of interest" description="Disordered" evidence="1">
    <location>
        <begin position="79"/>
        <end position="117"/>
    </location>
</feature>
<organism evidence="2 3">
    <name type="scientific">Gossypium barbadense</name>
    <name type="common">Sea Island cotton</name>
    <name type="synonym">Hibiscus barbadensis</name>
    <dbReference type="NCBI Taxonomy" id="3634"/>
    <lineage>
        <taxon>Eukaryota</taxon>
        <taxon>Viridiplantae</taxon>
        <taxon>Streptophyta</taxon>
        <taxon>Embryophyta</taxon>
        <taxon>Tracheophyta</taxon>
        <taxon>Spermatophyta</taxon>
        <taxon>Magnoliopsida</taxon>
        <taxon>eudicotyledons</taxon>
        <taxon>Gunneridae</taxon>
        <taxon>Pentapetalae</taxon>
        <taxon>rosids</taxon>
        <taxon>malvids</taxon>
        <taxon>Malvales</taxon>
        <taxon>Malvaceae</taxon>
        <taxon>Malvoideae</taxon>
        <taxon>Gossypium</taxon>
    </lineage>
</organism>
<evidence type="ECO:0000256" key="1">
    <source>
        <dbReference type="SAM" id="MobiDB-lite"/>
    </source>
</evidence>
<evidence type="ECO:0000313" key="3">
    <source>
        <dbReference type="Proteomes" id="UP000239757"/>
    </source>
</evidence>
<gene>
    <name evidence="2" type="ORF">GOBAR_AA17061</name>
</gene>
<feature type="compositionally biased region" description="Basic and acidic residues" evidence="1">
    <location>
        <begin position="79"/>
        <end position="116"/>
    </location>
</feature>